<name>A0A8C9UKW3_SPEDA</name>
<accession>A0A8C9UKW3</accession>
<dbReference type="Proteomes" id="UP000694422">
    <property type="component" value="Unplaced"/>
</dbReference>
<evidence type="ECO:0000313" key="1">
    <source>
        <dbReference type="Ensembl" id="ENSSDAP00000003818.1"/>
    </source>
</evidence>
<protein>
    <submittedName>
        <fullName evidence="1">Uncharacterized protein</fullName>
    </submittedName>
</protein>
<dbReference type="PANTHER" id="PTHR11203:SF37">
    <property type="entry name" value="INTEGRATOR COMPLEX SUBUNIT 11"/>
    <property type="match status" value="1"/>
</dbReference>
<dbReference type="Gene3D" id="3.60.15.10">
    <property type="entry name" value="Ribonuclease Z/Hydroxyacylglutathione hydrolase-like"/>
    <property type="match status" value="1"/>
</dbReference>
<dbReference type="AlphaFoldDB" id="A0A8C9UKW3"/>
<keyword evidence="2" id="KW-1185">Reference proteome</keyword>
<dbReference type="GO" id="GO:0016180">
    <property type="term" value="P:snRNA processing"/>
    <property type="evidence" value="ECO:0007669"/>
    <property type="project" value="TreeGrafter"/>
</dbReference>
<dbReference type="GO" id="GO:0004521">
    <property type="term" value="F:RNA endonuclease activity"/>
    <property type="evidence" value="ECO:0007669"/>
    <property type="project" value="TreeGrafter"/>
</dbReference>
<dbReference type="InterPro" id="IPR036866">
    <property type="entry name" value="RibonucZ/Hydroxyglut_hydro"/>
</dbReference>
<dbReference type="PANTHER" id="PTHR11203">
    <property type="entry name" value="CLEAVAGE AND POLYADENYLATION SPECIFICITY FACTOR FAMILY MEMBER"/>
    <property type="match status" value="1"/>
</dbReference>
<dbReference type="Ensembl" id="ENSSDAT00000004392.1">
    <property type="protein sequence ID" value="ENSSDAP00000003818.1"/>
    <property type="gene ID" value="ENSSDAG00000003608.1"/>
</dbReference>
<reference evidence="1" key="1">
    <citation type="submission" date="2025-08" db="UniProtKB">
        <authorList>
            <consortium name="Ensembl"/>
        </authorList>
    </citation>
    <scope>IDENTIFICATION</scope>
</reference>
<proteinExistence type="predicted"/>
<dbReference type="InterPro" id="IPR050698">
    <property type="entry name" value="MBL"/>
</dbReference>
<sequence>MPLTQVTGAGQDVGRSCILVSIAGKNVMLDCGMHMGFNDDVSPECRCPEGGSISQLLLVVIGNTIPGSWSERASGQQ</sequence>
<organism evidence="1 2">
    <name type="scientific">Spermophilus dauricus</name>
    <name type="common">Daurian ground squirrel</name>
    <dbReference type="NCBI Taxonomy" id="99837"/>
    <lineage>
        <taxon>Eukaryota</taxon>
        <taxon>Metazoa</taxon>
        <taxon>Chordata</taxon>
        <taxon>Craniata</taxon>
        <taxon>Vertebrata</taxon>
        <taxon>Euteleostomi</taxon>
        <taxon>Mammalia</taxon>
        <taxon>Eutheria</taxon>
        <taxon>Euarchontoglires</taxon>
        <taxon>Glires</taxon>
        <taxon>Rodentia</taxon>
        <taxon>Sciuromorpha</taxon>
        <taxon>Sciuridae</taxon>
        <taxon>Xerinae</taxon>
        <taxon>Marmotini</taxon>
        <taxon>Spermophilus</taxon>
    </lineage>
</organism>
<dbReference type="SUPFAM" id="SSF56281">
    <property type="entry name" value="Metallo-hydrolase/oxidoreductase"/>
    <property type="match status" value="1"/>
</dbReference>
<dbReference type="GO" id="GO:0005634">
    <property type="term" value="C:nucleus"/>
    <property type="evidence" value="ECO:0007669"/>
    <property type="project" value="TreeGrafter"/>
</dbReference>
<evidence type="ECO:0000313" key="2">
    <source>
        <dbReference type="Proteomes" id="UP000694422"/>
    </source>
</evidence>
<reference evidence="1" key="2">
    <citation type="submission" date="2025-09" db="UniProtKB">
        <authorList>
            <consortium name="Ensembl"/>
        </authorList>
    </citation>
    <scope>IDENTIFICATION</scope>
</reference>